<dbReference type="GeneID" id="97422550"/>
<gene>
    <name evidence="1" type="ORF">J2X12_002034</name>
</gene>
<evidence type="ECO:0000313" key="1">
    <source>
        <dbReference type="EMBL" id="MDR7164015.1"/>
    </source>
</evidence>
<evidence type="ECO:0000313" key="2">
    <source>
        <dbReference type="Proteomes" id="UP001262032"/>
    </source>
</evidence>
<reference evidence="1" key="1">
    <citation type="submission" date="2023-07" db="EMBL/GenBank/DDBJ databases">
        <title>Sorghum-associated microbial communities from plants grown in Nebraska, USA.</title>
        <authorList>
            <person name="Schachtman D."/>
        </authorList>
    </citation>
    <scope>NUCLEOTIDE SEQUENCE</scope>
    <source>
        <strain evidence="1">BE261</strain>
    </source>
</reference>
<dbReference type="RefSeq" id="WP_174180939.1">
    <property type="nucleotide sequence ID" value="NZ_CAXURQ020000001.1"/>
</dbReference>
<comment type="caution">
    <text evidence="1">The sequence shown here is derived from an EMBL/GenBank/DDBJ whole genome shotgun (WGS) entry which is preliminary data.</text>
</comment>
<organism evidence="1 2">
    <name type="scientific">Pseudarthrobacter oxydans</name>
    <name type="common">Arthrobacter oxydans</name>
    <dbReference type="NCBI Taxonomy" id="1671"/>
    <lineage>
        <taxon>Bacteria</taxon>
        <taxon>Bacillati</taxon>
        <taxon>Actinomycetota</taxon>
        <taxon>Actinomycetes</taxon>
        <taxon>Micrococcales</taxon>
        <taxon>Micrococcaceae</taxon>
        <taxon>Pseudarthrobacter</taxon>
    </lineage>
</organism>
<accession>A0AAW8NBC3</accession>
<dbReference type="Proteomes" id="UP001262032">
    <property type="component" value="Unassembled WGS sequence"/>
</dbReference>
<dbReference type="EMBL" id="JAVDWN010000006">
    <property type="protein sequence ID" value="MDR7164015.1"/>
    <property type="molecule type" value="Genomic_DNA"/>
</dbReference>
<proteinExistence type="predicted"/>
<evidence type="ECO:0008006" key="3">
    <source>
        <dbReference type="Google" id="ProtNLM"/>
    </source>
</evidence>
<dbReference type="AlphaFoldDB" id="A0AAW8NBC3"/>
<protein>
    <recommendedName>
        <fullName evidence="3">Uracil-DNA glycosylase</fullName>
    </recommendedName>
</protein>
<name>A0AAW8NBC3_PSEOX</name>
<sequence>MTALAPESFHEQLLSRRYEPNVAAVNELCDSLQDAKPGTVVPYVDPMHDVDECRIISLYSNIGEADKSGFITPGDHDAVTRMLGIQWKLGLRPEFVMPWNVHPWHLPGEPNGKFTPDQISAGLKPLLKFLALVPRASVIVAHGTEANRLANLLLKTEVPLLWRRGLKTYKVRSLSGRAFAGSPARQEEYLEDMRVAYTDAMARTGLQKSPSAP</sequence>